<dbReference type="GO" id="GO:0016413">
    <property type="term" value="F:O-acetyltransferase activity"/>
    <property type="evidence" value="ECO:0007669"/>
    <property type="project" value="InterPro"/>
</dbReference>
<dbReference type="OrthoDB" id="630188at2759"/>
<dbReference type="InterPro" id="IPR025846">
    <property type="entry name" value="TBL_N"/>
</dbReference>
<organism evidence="10 11">
    <name type="scientific">Cinnamomum micranthum f. kanehirae</name>
    <dbReference type="NCBI Taxonomy" id="337451"/>
    <lineage>
        <taxon>Eukaryota</taxon>
        <taxon>Viridiplantae</taxon>
        <taxon>Streptophyta</taxon>
        <taxon>Embryophyta</taxon>
        <taxon>Tracheophyta</taxon>
        <taxon>Spermatophyta</taxon>
        <taxon>Magnoliopsida</taxon>
        <taxon>Magnoliidae</taxon>
        <taxon>Laurales</taxon>
        <taxon>Lauraceae</taxon>
        <taxon>Cinnamomum</taxon>
    </lineage>
</organism>
<keyword evidence="11" id="KW-1185">Reference proteome</keyword>
<dbReference type="InterPro" id="IPR029962">
    <property type="entry name" value="TBL"/>
</dbReference>
<name>A0A443P6U1_9MAGN</name>
<dbReference type="Pfam" id="PF14416">
    <property type="entry name" value="PMR5N"/>
    <property type="match status" value="1"/>
</dbReference>
<keyword evidence="7" id="KW-0732">Signal</keyword>
<dbReference type="AlphaFoldDB" id="A0A443P6U1"/>
<accession>A0A443P6U1</accession>
<keyword evidence="6" id="KW-0472">Membrane</keyword>
<dbReference type="PANTHER" id="PTHR32285">
    <property type="entry name" value="PROTEIN TRICHOME BIREFRINGENCE-LIKE 9-RELATED"/>
    <property type="match status" value="1"/>
</dbReference>
<feature type="domain" description="Trichome birefringence-like C-terminal" evidence="8">
    <location>
        <begin position="97"/>
        <end position="367"/>
    </location>
</feature>
<feature type="signal peptide" evidence="7">
    <location>
        <begin position="1"/>
        <end position="30"/>
    </location>
</feature>
<comment type="subcellular location">
    <subcellularLocation>
        <location evidence="1">Membrane</location>
        <topology evidence="1">Single-pass membrane protein</topology>
    </subcellularLocation>
</comment>
<comment type="similarity">
    <text evidence="2">Belongs to the PC-esterase family. TBL subfamily.</text>
</comment>
<evidence type="ECO:0000256" key="4">
    <source>
        <dbReference type="ARBA" id="ARBA00022968"/>
    </source>
</evidence>
<dbReference type="InterPro" id="IPR026057">
    <property type="entry name" value="TBL_C"/>
</dbReference>
<evidence type="ECO:0000259" key="9">
    <source>
        <dbReference type="Pfam" id="PF14416"/>
    </source>
</evidence>
<feature type="domain" description="Trichome birefringence-like N-terminal" evidence="9">
    <location>
        <begin position="44"/>
        <end position="95"/>
    </location>
</feature>
<evidence type="ECO:0000313" key="10">
    <source>
        <dbReference type="EMBL" id="RWR86490.1"/>
    </source>
</evidence>
<evidence type="ECO:0000256" key="3">
    <source>
        <dbReference type="ARBA" id="ARBA00022692"/>
    </source>
</evidence>
<dbReference type="Pfam" id="PF13839">
    <property type="entry name" value="PC-Esterase"/>
    <property type="match status" value="1"/>
</dbReference>
<evidence type="ECO:0000256" key="1">
    <source>
        <dbReference type="ARBA" id="ARBA00004167"/>
    </source>
</evidence>
<evidence type="ECO:0000256" key="6">
    <source>
        <dbReference type="ARBA" id="ARBA00023136"/>
    </source>
</evidence>
<dbReference type="EMBL" id="QPKB01000006">
    <property type="protein sequence ID" value="RWR86490.1"/>
    <property type="molecule type" value="Genomic_DNA"/>
</dbReference>
<evidence type="ECO:0000256" key="2">
    <source>
        <dbReference type="ARBA" id="ARBA00007727"/>
    </source>
</evidence>
<gene>
    <name evidence="10" type="ORF">CKAN_01538900</name>
</gene>
<reference evidence="10 11" key="1">
    <citation type="journal article" date="2019" name="Nat. Plants">
        <title>Stout camphor tree genome fills gaps in understanding of flowering plant genome evolution.</title>
        <authorList>
            <person name="Chaw S.M."/>
            <person name="Liu Y.C."/>
            <person name="Wu Y.W."/>
            <person name="Wang H.Y."/>
            <person name="Lin C.I."/>
            <person name="Wu C.S."/>
            <person name="Ke H.M."/>
            <person name="Chang L.Y."/>
            <person name="Hsu C.Y."/>
            <person name="Yang H.T."/>
            <person name="Sudianto E."/>
            <person name="Hsu M.H."/>
            <person name="Wu K.P."/>
            <person name="Wang L.N."/>
            <person name="Leebens-Mack J.H."/>
            <person name="Tsai I.J."/>
        </authorList>
    </citation>
    <scope>NUCLEOTIDE SEQUENCE [LARGE SCALE GENOMIC DNA]</scope>
    <source>
        <strain evidence="11">cv. Chaw 1501</strain>
        <tissue evidence="10">Young leaves</tissue>
    </source>
</reference>
<proteinExistence type="inferred from homology"/>
<feature type="chain" id="PRO_5019288395" evidence="7">
    <location>
        <begin position="31"/>
        <end position="371"/>
    </location>
</feature>
<dbReference type="GO" id="GO:0005794">
    <property type="term" value="C:Golgi apparatus"/>
    <property type="evidence" value="ECO:0007669"/>
    <property type="project" value="TreeGrafter"/>
</dbReference>
<comment type="caution">
    <text evidence="10">The sequence shown here is derived from an EMBL/GenBank/DDBJ whole genome shotgun (WGS) entry which is preliminary data.</text>
</comment>
<evidence type="ECO:0000256" key="5">
    <source>
        <dbReference type="ARBA" id="ARBA00022989"/>
    </source>
</evidence>
<evidence type="ECO:0000259" key="8">
    <source>
        <dbReference type="Pfam" id="PF13839"/>
    </source>
</evidence>
<keyword evidence="5" id="KW-1133">Transmembrane helix</keyword>
<keyword evidence="4" id="KW-0735">Signal-anchor</keyword>
<keyword evidence="3" id="KW-0812">Transmembrane</keyword>
<dbReference type="GO" id="GO:0016020">
    <property type="term" value="C:membrane"/>
    <property type="evidence" value="ECO:0007669"/>
    <property type="project" value="UniProtKB-SubCell"/>
</dbReference>
<evidence type="ECO:0000256" key="7">
    <source>
        <dbReference type="SAM" id="SignalP"/>
    </source>
</evidence>
<evidence type="ECO:0000313" key="11">
    <source>
        <dbReference type="Proteomes" id="UP000283530"/>
    </source>
</evidence>
<sequence length="371" mass="41931">MGSFTILPYSSFLAILFLFIIFQQPKPGHSLTNIGLRNRKQLGGCNLFKGSWVFDDSYPLYDSSTCPYITPEFDCQKYGRPDTQYLQYRWKPDGCTLPRFNGEDLLGRMRGKKMMFVGDSLSLNEWQSMACLLHNAVPQATTSFVKKGDVSTLTFELNRRILQDYGVSVIYFRSLFLVDLVSENDNVVLKLDSIQTGNSWIGIDMLIFNTWHWWTHKGNDQPWNLIEDGNVYYKDMDRLVAFQKGLTTWARWVESNIDLSKTSVFFQGISPAHSQGKEWNQKGSTCLGQTQPISGRTYPAGAPPAVGVVKGVLSSMTKPVYLLDVTTLSQLRKDGHPSKYSGLHPGLDCSHWCLAGVPDTWNELLYAALIT</sequence>
<protein>
    <submittedName>
        <fullName evidence="10">Protein trichome birefringence-like protein 38</fullName>
    </submittedName>
</protein>
<dbReference type="PANTHER" id="PTHR32285:SF42">
    <property type="entry name" value="PROTEIN TRICHOME BIREFRINGENCE-LIKE 37"/>
    <property type="match status" value="1"/>
</dbReference>
<dbReference type="Proteomes" id="UP000283530">
    <property type="component" value="Unassembled WGS sequence"/>
</dbReference>